<evidence type="ECO:0000256" key="2">
    <source>
        <dbReference type="SAM" id="MobiDB-lite"/>
    </source>
</evidence>
<evidence type="ECO:0000256" key="3">
    <source>
        <dbReference type="SAM" id="Phobius"/>
    </source>
</evidence>
<protein>
    <recommendedName>
        <fullName evidence="4">Major facilitator superfamily (MFS) profile domain-containing protein</fullName>
    </recommendedName>
</protein>
<feature type="transmembrane region" description="Helical" evidence="3">
    <location>
        <begin position="91"/>
        <end position="112"/>
    </location>
</feature>
<keyword evidence="3" id="KW-1133">Transmembrane helix</keyword>
<dbReference type="AlphaFoldDB" id="A0A8H7T833"/>
<feature type="transmembrane region" description="Helical" evidence="3">
    <location>
        <begin position="329"/>
        <end position="349"/>
    </location>
</feature>
<dbReference type="GO" id="GO:0000329">
    <property type="term" value="C:fungal-type vacuole membrane"/>
    <property type="evidence" value="ECO:0007669"/>
    <property type="project" value="TreeGrafter"/>
</dbReference>
<dbReference type="PANTHER" id="PTHR23520:SF5">
    <property type="entry name" value="TRANSPORTER, PUTATIVE (AFU_ORTHOLOGUE AFUA_3G04000)-RELATED"/>
    <property type="match status" value="1"/>
</dbReference>
<keyword evidence="3" id="KW-0472">Membrane</keyword>
<feature type="transmembrane region" description="Helical" evidence="3">
    <location>
        <begin position="183"/>
        <end position="210"/>
    </location>
</feature>
<dbReference type="PANTHER" id="PTHR23520">
    <property type="entry name" value="TRANSPORTER, PUTATIVE (AFU_ORTHOLOGUE AFUA_3G04000)-RELATED"/>
    <property type="match status" value="1"/>
</dbReference>
<sequence length="498" mass="54222">MKTSFYDLVNKRQGMQKREISLKIASANTMASKWLVKVGEELGLVSLWSSTIDVKLLCSQRFVRLFAYGGSTLILVSYLQELGISKEKIGLFMTLTLVGDTAISFVLTLFADALGRKSILALGAILMAASGVMFALFGNYWILLLAAIVGVISPSGNEIGPFRAIEESTLAQLTPTANRGDIYAWYSLIGTAGTAFGLMTAGWILNYMIIDLRWGAIESYRIVFWAYAGFGLLKLCLTLALSRAVELEKKVVPVRDPESAPLLGDGAEEVEPKKGNWLFSKLPAFSTESRAIVINLCILFALDAFASGLAPLSWVTFFFHEKFHLKEGVLGSLFFTTAIIAAISMLLASSIAKRIGNIQTMVFTHLPSAIFLALIPVPDSVSIAMLFLILRSCTQSMDVAPRSAFLAAVVLPHERTAVMGMVNVAKSLGQSSGPFITGVLAGNGRFWVAFVVAGVLKACYDLGMLAVFSGHKTHDDRAEERRAAEEERLRESEDPDER</sequence>
<organism evidence="5 6">
    <name type="scientific">Cadophora malorum</name>
    <dbReference type="NCBI Taxonomy" id="108018"/>
    <lineage>
        <taxon>Eukaryota</taxon>
        <taxon>Fungi</taxon>
        <taxon>Dikarya</taxon>
        <taxon>Ascomycota</taxon>
        <taxon>Pezizomycotina</taxon>
        <taxon>Leotiomycetes</taxon>
        <taxon>Helotiales</taxon>
        <taxon>Ploettnerulaceae</taxon>
        <taxon>Cadophora</taxon>
    </lineage>
</organism>
<comment type="subcellular location">
    <subcellularLocation>
        <location evidence="1">Membrane</location>
        <topology evidence="1">Multi-pass membrane protein</topology>
    </subcellularLocation>
</comment>
<feature type="transmembrane region" description="Helical" evidence="3">
    <location>
        <begin position="119"/>
        <end position="152"/>
    </location>
</feature>
<dbReference type="OrthoDB" id="10027823at2759"/>
<dbReference type="PROSITE" id="PS50850">
    <property type="entry name" value="MFS"/>
    <property type="match status" value="1"/>
</dbReference>
<keyword evidence="6" id="KW-1185">Reference proteome</keyword>
<feature type="transmembrane region" description="Helical" evidence="3">
    <location>
        <begin position="369"/>
        <end position="390"/>
    </location>
</feature>
<dbReference type="SUPFAM" id="SSF103473">
    <property type="entry name" value="MFS general substrate transporter"/>
    <property type="match status" value="1"/>
</dbReference>
<dbReference type="InterPro" id="IPR011701">
    <property type="entry name" value="MFS"/>
</dbReference>
<reference evidence="5" key="1">
    <citation type="submission" date="2021-02" db="EMBL/GenBank/DDBJ databases">
        <title>Genome sequence Cadophora malorum strain M34.</title>
        <authorList>
            <person name="Stefanovic E."/>
            <person name="Vu D."/>
            <person name="Scully C."/>
            <person name="Dijksterhuis J."/>
            <person name="Roader J."/>
            <person name="Houbraken J."/>
        </authorList>
    </citation>
    <scope>NUCLEOTIDE SEQUENCE</scope>
    <source>
        <strain evidence="5">M34</strain>
    </source>
</reference>
<evidence type="ECO:0000313" key="5">
    <source>
        <dbReference type="EMBL" id="KAG4416565.1"/>
    </source>
</evidence>
<dbReference type="Proteomes" id="UP000664132">
    <property type="component" value="Unassembled WGS sequence"/>
</dbReference>
<evidence type="ECO:0000259" key="4">
    <source>
        <dbReference type="PROSITE" id="PS50850"/>
    </source>
</evidence>
<dbReference type="InterPro" id="IPR020846">
    <property type="entry name" value="MFS_dom"/>
</dbReference>
<accession>A0A8H7T833</accession>
<proteinExistence type="predicted"/>
<feature type="transmembrane region" description="Helical" evidence="3">
    <location>
        <begin position="62"/>
        <end position="79"/>
    </location>
</feature>
<keyword evidence="3" id="KW-0812">Transmembrane</keyword>
<dbReference type="Gene3D" id="1.20.1250.20">
    <property type="entry name" value="MFS general substrate transporter like domains"/>
    <property type="match status" value="1"/>
</dbReference>
<dbReference type="GO" id="GO:0022857">
    <property type="term" value="F:transmembrane transporter activity"/>
    <property type="evidence" value="ECO:0007669"/>
    <property type="project" value="InterPro"/>
</dbReference>
<comment type="caution">
    <text evidence="5">The sequence shown here is derived from an EMBL/GenBank/DDBJ whole genome shotgun (WGS) entry which is preliminary data.</text>
</comment>
<gene>
    <name evidence="5" type="ORF">IFR04_010312</name>
</gene>
<feature type="region of interest" description="Disordered" evidence="2">
    <location>
        <begin position="475"/>
        <end position="498"/>
    </location>
</feature>
<dbReference type="InterPro" id="IPR036259">
    <property type="entry name" value="MFS_trans_sf"/>
</dbReference>
<dbReference type="EMBL" id="JAFJYH010000182">
    <property type="protein sequence ID" value="KAG4416565.1"/>
    <property type="molecule type" value="Genomic_DNA"/>
</dbReference>
<evidence type="ECO:0000313" key="6">
    <source>
        <dbReference type="Proteomes" id="UP000664132"/>
    </source>
</evidence>
<feature type="transmembrane region" description="Helical" evidence="3">
    <location>
        <begin position="292"/>
        <end position="317"/>
    </location>
</feature>
<evidence type="ECO:0000256" key="1">
    <source>
        <dbReference type="ARBA" id="ARBA00004141"/>
    </source>
</evidence>
<feature type="transmembrane region" description="Helical" evidence="3">
    <location>
        <begin position="222"/>
        <end position="241"/>
    </location>
</feature>
<dbReference type="Pfam" id="PF07690">
    <property type="entry name" value="MFS_1"/>
    <property type="match status" value="1"/>
</dbReference>
<name>A0A8H7T833_9HELO</name>
<feature type="domain" description="Major facilitator superfamily (MFS) profile" evidence="4">
    <location>
        <begin position="39"/>
        <end position="472"/>
    </location>
</feature>